<dbReference type="EMBL" id="GL636503">
    <property type="protein sequence ID" value="EFW14862.1"/>
    <property type="molecule type" value="Genomic_DNA"/>
</dbReference>
<reference evidence="2" key="1">
    <citation type="journal article" date="2010" name="Genome Res.">
        <title>Population genomic sequencing of Coccidioides fungi reveals recent hybridization and transposon control.</title>
        <authorList>
            <person name="Neafsey D.E."/>
            <person name="Barker B.M."/>
            <person name="Sharpton T.J."/>
            <person name="Stajich J.E."/>
            <person name="Park D.J."/>
            <person name="Whiston E."/>
            <person name="Hung C.-Y."/>
            <person name="McMahan C."/>
            <person name="White J."/>
            <person name="Sykes S."/>
            <person name="Heiman D."/>
            <person name="Young S."/>
            <person name="Zeng Q."/>
            <person name="Abouelleil A."/>
            <person name="Aftuck L."/>
            <person name="Bessette D."/>
            <person name="Brown A."/>
            <person name="FitzGerald M."/>
            <person name="Lui A."/>
            <person name="Macdonald J.P."/>
            <person name="Priest M."/>
            <person name="Orbach M.J."/>
            <person name="Galgiani J.N."/>
            <person name="Kirkland T.N."/>
            <person name="Cole G.T."/>
            <person name="Birren B.W."/>
            <person name="Henn M.R."/>
            <person name="Taylor J.W."/>
            <person name="Rounsley S.D."/>
        </authorList>
    </citation>
    <scope>NUCLEOTIDE SEQUENCE [LARGE SCALE GENOMIC DNA]</scope>
    <source>
        <strain evidence="2">RMSCC 757 / Silveira</strain>
    </source>
</reference>
<dbReference type="VEuPathDB" id="FungiDB:CPSG_08520"/>
<keyword evidence="2" id="KW-1185">Reference proteome</keyword>
<reference evidence="2" key="2">
    <citation type="submission" date="2010-03" db="EMBL/GenBank/DDBJ databases">
        <title>The genome sequence of Coccidioides posadasii strain Silveira.</title>
        <authorList>
            <consortium name="The Broad Institute Genome Sequencing Center for Infectious Disease"/>
            <person name="Neafsey D."/>
            <person name="Orbach M."/>
            <person name="Henn M.R."/>
            <person name="Cole G.T."/>
            <person name="Galgiani J."/>
            <person name="Gardner M.J."/>
            <person name="Kirkland T.N."/>
            <person name="Taylor J.W."/>
            <person name="Young S.K."/>
            <person name="Zeng Q."/>
            <person name="Koehrsen M."/>
            <person name="Alvarado L."/>
            <person name="Berlin A."/>
            <person name="Borenstein D."/>
            <person name="Chapman S.B."/>
            <person name="Chen Z."/>
            <person name="Engels R."/>
            <person name="Freedman E."/>
            <person name="Gellesch M."/>
            <person name="Goldberg J."/>
            <person name="Griggs A."/>
            <person name="Gujja S."/>
            <person name="Heilman E."/>
            <person name="Heiman D."/>
            <person name="Howarth C."/>
            <person name="Jen D."/>
            <person name="Larson L."/>
            <person name="Mehta T."/>
            <person name="Neiman D."/>
            <person name="Park D."/>
            <person name="Pearson M."/>
            <person name="Richards J."/>
            <person name="Roberts A."/>
            <person name="Saif S."/>
            <person name="Shea T."/>
            <person name="Shenoy N."/>
            <person name="Sisk P."/>
            <person name="Stolte C."/>
            <person name="Sykes S."/>
            <person name="Walk T."/>
            <person name="White J."/>
            <person name="Yandava C."/>
            <person name="Haas B."/>
            <person name="Nusbaum C."/>
            <person name="Birren B."/>
        </authorList>
    </citation>
    <scope>NUCLEOTIDE SEQUENCE [LARGE SCALE GENOMIC DNA]</scope>
    <source>
        <strain evidence="2">RMSCC 757 / Silveira</strain>
    </source>
</reference>
<proteinExistence type="predicted"/>
<evidence type="ECO:0000313" key="1">
    <source>
        <dbReference type="EMBL" id="EFW14862.1"/>
    </source>
</evidence>
<accession>E9DFK5</accession>
<protein>
    <submittedName>
        <fullName evidence="1">Uncharacterized protein</fullName>
    </submittedName>
</protein>
<evidence type="ECO:0000313" key="2">
    <source>
        <dbReference type="Proteomes" id="UP000002497"/>
    </source>
</evidence>
<sequence>MRLEPCMLARLVCWSHKSRRQQCLPSTGMTRGGKTGQTTLWLHVKSPSRLQYKILHTRSSDRLNISYGVLFQKLPYCWGVHGVPCFLSSFAVCPGSYMHNMHTYARTCICDSILSPEAALMSGYLPSISATASTQASKSLDTWHCNPQLSSPCCPEPSIFLIVMDTSGPSMLGK</sequence>
<gene>
    <name evidence="1" type="ORF">CPSG_08520</name>
</gene>
<name>E9DFK5_COCPS</name>
<organism evidence="2">
    <name type="scientific">Coccidioides posadasii (strain RMSCC 757 / Silveira)</name>
    <name type="common">Valley fever fungus</name>
    <dbReference type="NCBI Taxonomy" id="443226"/>
    <lineage>
        <taxon>Eukaryota</taxon>
        <taxon>Fungi</taxon>
        <taxon>Dikarya</taxon>
        <taxon>Ascomycota</taxon>
        <taxon>Pezizomycotina</taxon>
        <taxon>Eurotiomycetes</taxon>
        <taxon>Eurotiomycetidae</taxon>
        <taxon>Onygenales</taxon>
        <taxon>Onygenaceae</taxon>
        <taxon>Coccidioides</taxon>
    </lineage>
</organism>
<dbReference type="Proteomes" id="UP000002497">
    <property type="component" value="Unassembled WGS sequence"/>
</dbReference>
<dbReference type="AlphaFoldDB" id="E9DFK5"/>
<dbReference type="HOGENOM" id="CLU_1539885_0_0_1"/>